<dbReference type="EMBL" id="QSRJ01000002">
    <property type="protein sequence ID" value="RGL11579.1"/>
    <property type="molecule type" value="Genomic_DNA"/>
</dbReference>
<comment type="subcellular location">
    <subcellularLocation>
        <location evidence="1">Cell membrane</location>
        <topology evidence="1">Multi-pass membrane protein</topology>
    </subcellularLocation>
</comment>
<feature type="transmembrane region" description="Helical" evidence="6">
    <location>
        <begin position="362"/>
        <end position="385"/>
    </location>
</feature>
<dbReference type="InterPro" id="IPR011701">
    <property type="entry name" value="MFS"/>
</dbReference>
<dbReference type="PANTHER" id="PTHR43124:SF4">
    <property type="entry name" value="SUGAR EFFLUX TRANSPORTER"/>
    <property type="match status" value="1"/>
</dbReference>
<dbReference type="RefSeq" id="WP_117678938.1">
    <property type="nucleotide sequence ID" value="NZ_CBCSPH010000010.1"/>
</dbReference>
<feature type="transmembrane region" description="Helical" evidence="6">
    <location>
        <begin position="245"/>
        <end position="264"/>
    </location>
</feature>
<feature type="transmembrane region" description="Helical" evidence="6">
    <location>
        <begin position="208"/>
        <end position="225"/>
    </location>
</feature>
<evidence type="ECO:0000259" key="7">
    <source>
        <dbReference type="PROSITE" id="PS50850"/>
    </source>
</evidence>
<dbReference type="InterPro" id="IPR036259">
    <property type="entry name" value="MFS_trans_sf"/>
</dbReference>
<dbReference type="Gene3D" id="1.20.1250.20">
    <property type="entry name" value="MFS general substrate transporter like domains"/>
    <property type="match status" value="1"/>
</dbReference>
<dbReference type="PROSITE" id="PS50850">
    <property type="entry name" value="MFS"/>
    <property type="match status" value="1"/>
</dbReference>
<comment type="caution">
    <text evidence="8">The sequence shown here is derived from an EMBL/GenBank/DDBJ whole genome shotgun (WGS) entry which is preliminary data.</text>
</comment>
<dbReference type="PANTHER" id="PTHR43124">
    <property type="entry name" value="PURINE EFFLUX PUMP PBUE"/>
    <property type="match status" value="1"/>
</dbReference>
<feature type="transmembrane region" description="Helical" evidence="6">
    <location>
        <begin position="12"/>
        <end position="35"/>
    </location>
</feature>
<feature type="transmembrane region" description="Helical" evidence="6">
    <location>
        <begin position="298"/>
        <end position="318"/>
    </location>
</feature>
<dbReference type="GO" id="GO:0005886">
    <property type="term" value="C:plasma membrane"/>
    <property type="evidence" value="ECO:0007669"/>
    <property type="project" value="UniProtKB-SubCell"/>
</dbReference>
<feature type="transmembrane region" description="Helical" evidence="6">
    <location>
        <begin position="167"/>
        <end position="187"/>
    </location>
</feature>
<feature type="transmembrane region" description="Helical" evidence="6">
    <location>
        <begin position="103"/>
        <end position="123"/>
    </location>
</feature>
<protein>
    <submittedName>
        <fullName evidence="8">MFS transporter</fullName>
    </submittedName>
</protein>
<dbReference type="Proteomes" id="UP000260943">
    <property type="component" value="Unassembled WGS sequence"/>
</dbReference>
<accession>A0A3E4QWF4</accession>
<proteinExistence type="predicted"/>
<dbReference type="InterPro" id="IPR020846">
    <property type="entry name" value="MFS_dom"/>
</dbReference>
<evidence type="ECO:0000313" key="8">
    <source>
        <dbReference type="EMBL" id="RGL11579.1"/>
    </source>
</evidence>
<evidence type="ECO:0000256" key="4">
    <source>
        <dbReference type="ARBA" id="ARBA00022989"/>
    </source>
</evidence>
<dbReference type="CDD" id="cd17324">
    <property type="entry name" value="MFS_NepI_like"/>
    <property type="match status" value="1"/>
</dbReference>
<dbReference type="Pfam" id="PF07690">
    <property type="entry name" value="MFS_1"/>
    <property type="match status" value="1"/>
</dbReference>
<organism evidence="8 9">
    <name type="scientific">Collinsella tanakaei</name>
    <dbReference type="NCBI Taxonomy" id="626935"/>
    <lineage>
        <taxon>Bacteria</taxon>
        <taxon>Bacillati</taxon>
        <taxon>Actinomycetota</taxon>
        <taxon>Coriobacteriia</taxon>
        <taxon>Coriobacteriales</taxon>
        <taxon>Coriobacteriaceae</taxon>
        <taxon>Collinsella</taxon>
    </lineage>
</organism>
<reference evidence="8 9" key="1">
    <citation type="submission" date="2018-08" db="EMBL/GenBank/DDBJ databases">
        <title>A genome reference for cultivated species of the human gut microbiota.</title>
        <authorList>
            <person name="Zou Y."/>
            <person name="Xue W."/>
            <person name="Luo G."/>
        </authorList>
    </citation>
    <scope>NUCLEOTIDE SEQUENCE [LARGE SCALE GENOMIC DNA]</scope>
    <source>
        <strain evidence="8 9">TF08-14</strain>
    </source>
</reference>
<evidence type="ECO:0000256" key="3">
    <source>
        <dbReference type="ARBA" id="ARBA00022692"/>
    </source>
</evidence>
<evidence type="ECO:0000256" key="2">
    <source>
        <dbReference type="ARBA" id="ARBA00022475"/>
    </source>
</evidence>
<evidence type="ECO:0000256" key="6">
    <source>
        <dbReference type="SAM" id="Phobius"/>
    </source>
</evidence>
<gene>
    <name evidence="8" type="ORF">DXC81_01950</name>
</gene>
<feature type="domain" description="Major facilitator superfamily (MFS) profile" evidence="7">
    <location>
        <begin position="13"/>
        <end position="388"/>
    </location>
</feature>
<feature type="transmembrane region" description="Helical" evidence="6">
    <location>
        <begin position="273"/>
        <end position="292"/>
    </location>
</feature>
<feature type="transmembrane region" description="Helical" evidence="6">
    <location>
        <begin position="47"/>
        <end position="67"/>
    </location>
</feature>
<evidence type="ECO:0000256" key="1">
    <source>
        <dbReference type="ARBA" id="ARBA00004651"/>
    </source>
</evidence>
<dbReference type="GO" id="GO:0022857">
    <property type="term" value="F:transmembrane transporter activity"/>
    <property type="evidence" value="ECO:0007669"/>
    <property type="project" value="InterPro"/>
</dbReference>
<evidence type="ECO:0000256" key="5">
    <source>
        <dbReference type="ARBA" id="ARBA00023136"/>
    </source>
</evidence>
<keyword evidence="3 6" id="KW-0812">Transmembrane</keyword>
<keyword evidence="5 6" id="KW-0472">Membrane</keyword>
<sequence length="401" mass="41857">MMQRGISLRQWLPLLGITFSAFVFNTSEFMPIGLLTDIAATFSLTEAQAGIMISVYAWAVMILSLPLMMAASRIEFKKLLLGVIALFSLGQFLSAAAPSYLVLVLARLVVACAHAVFWSIAAVCASRLVDVRHSALAVSMVATGTSIAMIFGLPIGRAIGLLVGWRMTFTIVGVVAAAIVVYLMACFPKMPAGEPFTLGQLPLLLKNRVLMGIYATTILFATGYYTGYSYIEPFLQQVGGMPDALITLMLTVFGIAGLAGSVAMTRFYDRRRALFLAGSCAGVAAGLLLMRLTASAPVAFGSACAVWGMFATTFSIAYQSEIIRCCDKDSSTVAMSIFSGIFNLGIGSGTALGGAVVSGVGIGFIGIVGGVIALGSLLLCVLTVLRPLAATGAPAAGCRDA</sequence>
<name>A0A3E4QWF4_9ACTN</name>
<feature type="transmembrane region" description="Helical" evidence="6">
    <location>
        <begin position="79"/>
        <end position="97"/>
    </location>
</feature>
<keyword evidence="4 6" id="KW-1133">Transmembrane helix</keyword>
<dbReference type="AlphaFoldDB" id="A0A3E4QWF4"/>
<keyword evidence="2" id="KW-1003">Cell membrane</keyword>
<dbReference type="SUPFAM" id="SSF103473">
    <property type="entry name" value="MFS general substrate transporter"/>
    <property type="match status" value="1"/>
</dbReference>
<feature type="transmembrane region" description="Helical" evidence="6">
    <location>
        <begin position="330"/>
        <end position="356"/>
    </location>
</feature>
<feature type="transmembrane region" description="Helical" evidence="6">
    <location>
        <begin position="135"/>
        <end position="155"/>
    </location>
</feature>
<dbReference type="InterPro" id="IPR050189">
    <property type="entry name" value="MFS_Efflux_Transporters"/>
</dbReference>
<evidence type="ECO:0000313" key="9">
    <source>
        <dbReference type="Proteomes" id="UP000260943"/>
    </source>
</evidence>